<dbReference type="AlphaFoldDB" id="A0AAD4MAE1"/>
<dbReference type="GO" id="GO:0047555">
    <property type="term" value="F:3',5'-cyclic-GMP phosphodiesterase activity"/>
    <property type="evidence" value="ECO:0007669"/>
    <property type="project" value="TreeGrafter"/>
</dbReference>
<protein>
    <submittedName>
        <fullName evidence="1">cAMP phosphodiesterases class-II-domain-containing protein</fullName>
    </submittedName>
</protein>
<name>A0AAD4MAE1_9AGAM</name>
<evidence type="ECO:0000313" key="2">
    <source>
        <dbReference type="Proteomes" id="UP001203297"/>
    </source>
</evidence>
<dbReference type="InterPro" id="IPR000396">
    <property type="entry name" value="Pdiesterase2"/>
</dbReference>
<keyword evidence="2" id="KW-1185">Reference proteome</keyword>
<dbReference type="PANTHER" id="PTHR28283:SF1">
    <property type="entry name" value="3',5'-CYCLIC-NUCLEOTIDE PHOSPHODIESTERASE 1"/>
    <property type="match status" value="1"/>
</dbReference>
<dbReference type="GO" id="GO:0006198">
    <property type="term" value="P:cAMP catabolic process"/>
    <property type="evidence" value="ECO:0007669"/>
    <property type="project" value="InterPro"/>
</dbReference>
<dbReference type="CDD" id="cd07735">
    <property type="entry name" value="class_II_PDE_MBL-fold"/>
    <property type="match status" value="1"/>
</dbReference>
<reference evidence="1" key="1">
    <citation type="journal article" date="2022" name="New Phytol.">
        <title>Evolutionary transition to the ectomycorrhizal habit in the genomes of a hyperdiverse lineage of mushroom-forming fungi.</title>
        <authorList>
            <person name="Looney B."/>
            <person name="Miyauchi S."/>
            <person name="Morin E."/>
            <person name="Drula E."/>
            <person name="Courty P.E."/>
            <person name="Kohler A."/>
            <person name="Kuo A."/>
            <person name="LaButti K."/>
            <person name="Pangilinan J."/>
            <person name="Lipzen A."/>
            <person name="Riley R."/>
            <person name="Andreopoulos W."/>
            <person name="He G."/>
            <person name="Johnson J."/>
            <person name="Nolan M."/>
            <person name="Tritt A."/>
            <person name="Barry K.W."/>
            <person name="Grigoriev I.V."/>
            <person name="Nagy L.G."/>
            <person name="Hibbett D."/>
            <person name="Henrissat B."/>
            <person name="Matheny P.B."/>
            <person name="Labbe J."/>
            <person name="Martin F.M."/>
        </authorList>
    </citation>
    <scope>NUCLEOTIDE SEQUENCE</scope>
    <source>
        <strain evidence="1">BPL690</strain>
    </source>
</reference>
<dbReference type="EMBL" id="WTXG01000003">
    <property type="protein sequence ID" value="KAI0306731.1"/>
    <property type="molecule type" value="Genomic_DNA"/>
</dbReference>
<dbReference type="GO" id="GO:0004115">
    <property type="term" value="F:3',5'-cyclic-AMP phosphodiesterase activity"/>
    <property type="evidence" value="ECO:0007669"/>
    <property type="project" value="InterPro"/>
</dbReference>
<sequence length="310" mass="34707">MPTFDLVVVGSGGGPHETNLSSYLFKPCDTEWKDGIIALEAGSGIGTLHQLLTRDETLFNDLSSYQVYSLIHCFLISHAHLDHVNGLILSAGALHGHRKRVCASLHALKSLETIFADRIWPNLASWDANDAVYKLLYDPLKFDDENYRTIFRDVSVRAMPVLHGKNDTLGDYESSAFFIRYDPSGKEFLFFGDVSPDSLTSQPQTIAVWRAAARKIPNTLSTIFIECSWPVGRPDELLYGISAPSTSWTSLPHSRLRRLERKYSKPIYHVIRDQVKALVQKKGLGAEVLSAEQGMTIMEITLLRRTSLAI</sequence>
<evidence type="ECO:0000313" key="1">
    <source>
        <dbReference type="EMBL" id="KAI0306731.1"/>
    </source>
</evidence>
<comment type="caution">
    <text evidence="1">The sequence shown here is derived from an EMBL/GenBank/DDBJ whole genome shotgun (WGS) entry which is preliminary data.</text>
</comment>
<proteinExistence type="predicted"/>
<dbReference type="PANTHER" id="PTHR28283">
    <property type="entry name" value="3',5'-CYCLIC-NUCLEOTIDE PHOSPHODIESTERASE 1"/>
    <property type="match status" value="1"/>
</dbReference>
<dbReference type="Proteomes" id="UP001203297">
    <property type="component" value="Unassembled WGS sequence"/>
</dbReference>
<dbReference type="Gene3D" id="3.60.15.10">
    <property type="entry name" value="Ribonuclease Z/Hydroxyacylglutathione hydrolase-like"/>
    <property type="match status" value="1"/>
</dbReference>
<dbReference type="PRINTS" id="PR00388">
    <property type="entry name" value="PDIESTERASE2"/>
</dbReference>
<organism evidence="1 2">
    <name type="scientific">Multifurca ochricompacta</name>
    <dbReference type="NCBI Taxonomy" id="376703"/>
    <lineage>
        <taxon>Eukaryota</taxon>
        <taxon>Fungi</taxon>
        <taxon>Dikarya</taxon>
        <taxon>Basidiomycota</taxon>
        <taxon>Agaricomycotina</taxon>
        <taxon>Agaricomycetes</taxon>
        <taxon>Russulales</taxon>
        <taxon>Russulaceae</taxon>
        <taxon>Multifurca</taxon>
    </lineage>
</organism>
<dbReference type="GO" id="GO:1902660">
    <property type="term" value="P:negative regulation of glucose mediated signaling pathway"/>
    <property type="evidence" value="ECO:0007669"/>
    <property type="project" value="TreeGrafter"/>
</dbReference>
<accession>A0AAD4MAE1</accession>
<dbReference type="InterPro" id="IPR036866">
    <property type="entry name" value="RibonucZ/Hydroxyglut_hydro"/>
</dbReference>
<dbReference type="Pfam" id="PF02112">
    <property type="entry name" value="PDEase_II"/>
    <property type="match status" value="1"/>
</dbReference>
<dbReference type="SUPFAM" id="SSF56281">
    <property type="entry name" value="Metallo-hydrolase/oxidoreductase"/>
    <property type="match status" value="1"/>
</dbReference>
<gene>
    <name evidence="1" type="ORF">B0F90DRAFT_1665934</name>
</gene>